<dbReference type="STRING" id="53254.SAMN05660750_04095"/>
<keyword evidence="4" id="KW-1185">Reference proteome</keyword>
<evidence type="ECO:0008006" key="6">
    <source>
        <dbReference type="Google" id="ProtNLM"/>
    </source>
</evidence>
<proteinExistence type="predicted"/>
<evidence type="ECO:0000313" key="5">
    <source>
        <dbReference type="Proteomes" id="UP000190130"/>
    </source>
</evidence>
<reference evidence="3 5" key="2">
    <citation type="submission" date="2017-02" db="EMBL/GenBank/DDBJ databases">
        <authorList>
            <person name="Peterson S.W."/>
        </authorList>
    </citation>
    <scope>NUCLEOTIDE SEQUENCE [LARGE SCALE GENOMIC DNA]</scope>
    <source>
        <strain evidence="3 5">DSM 9653</strain>
    </source>
</reference>
<dbReference type="OrthoDB" id="282960at2"/>
<sequence length="203" mass="21202">MTDSPPRPCTAFHDTTRIASGPLPVVALAVKAALAAEPTAAILVFDDATGKVVDLDLRGGDAEIIARLAASTGGAAPVAEADASPAPDAPRGRGRPKLGVIAREVTLLPRHWDWLALQPGGASQALRRLVDEARRNDGGRSQARAGQAAAYAFLSAMAGNRAGFEEATRALFAGDRERFAEHARGWPYDIRAYAEKLLAGANG</sequence>
<dbReference type="InterPro" id="IPR018715">
    <property type="entry name" value="DUF2239"/>
</dbReference>
<evidence type="ECO:0000313" key="2">
    <source>
        <dbReference type="EMBL" id="KQK30755.1"/>
    </source>
</evidence>
<evidence type="ECO:0000313" key="4">
    <source>
        <dbReference type="Proteomes" id="UP000051562"/>
    </source>
</evidence>
<feature type="region of interest" description="Disordered" evidence="1">
    <location>
        <begin position="76"/>
        <end position="95"/>
    </location>
</feature>
<gene>
    <name evidence="2" type="ORF">ARD30_12480</name>
    <name evidence="3" type="ORF">SAMN05660750_04095</name>
</gene>
<dbReference type="RefSeq" id="WP_055727916.1">
    <property type="nucleotide sequence ID" value="NZ_FUYX01000013.1"/>
</dbReference>
<evidence type="ECO:0000313" key="3">
    <source>
        <dbReference type="EMBL" id="SKC08211.1"/>
    </source>
</evidence>
<dbReference type="EMBL" id="FUYX01000013">
    <property type="protein sequence ID" value="SKC08211.1"/>
    <property type="molecule type" value="Genomic_DNA"/>
</dbReference>
<dbReference type="EMBL" id="LMAR01000033">
    <property type="protein sequence ID" value="KQK30755.1"/>
    <property type="molecule type" value="Genomic_DNA"/>
</dbReference>
<name>A0A0Q3KM83_9HYPH</name>
<dbReference type="Proteomes" id="UP000051562">
    <property type="component" value="Unassembled WGS sequence"/>
</dbReference>
<dbReference type="Pfam" id="PF09998">
    <property type="entry name" value="DUF2239"/>
    <property type="match status" value="1"/>
</dbReference>
<dbReference type="Proteomes" id="UP000190130">
    <property type="component" value="Unassembled WGS sequence"/>
</dbReference>
<accession>A0A0Q3KM83</accession>
<protein>
    <recommendedName>
        <fullName evidence="6">DUF2239 domain-containing protein</fullName>
    </recommendedName>
</protein>
<organism evidence="2 4">
    <name type="scientific">Bosea thiooxidans</name>
    <dbReference type="NCBI Taxonomy" id="53254"/>
    <lineage>
        <taxon>Bacteria</taxon>
        <taxon>Pseudomonadati</taxon>
        <taxon>Pseudomonadota</taxon>
        <taxon>Alphaproteobacteria</taxon>
        <taxon>Hyphomicrobiales</taxon>
        <taxon>Boseaceae</taxon>
        <taxon>Bosea</taxon>
    </lineage>
</organism>
<evidence type="ECO:0000256" key="1">
    <source>
        <dbReference type="SAM" id="MobiDB-lite"/>
    </source>
</evidence>
<feature type="compositionally biased region" description="Low complexity" evidence="1">
    <location>
        <begin position="76"/>
        <end position="86"/>
    </location>
</feature>
<dbReference type="AlphaFoldDB" id="A0A0Q3KM83"/>
<reference evidence="2 4" key="1">
    <citation type="submission" date="2015-10" db="EMBL/GenBank/DDBJ databases">
        <title>Draft genome of Bosea thiooxidans.</title>
        <authorList>
            <person name="Wang X."/>
        </authorList>
    </citation>
    <scope>NUCLEOTIDE SEQUENCE [LARGE SCALE GENOMIC DNA]</scope>
    <source>
        <strain evidence="2 4">CGMCC 9174</strain>
    </source>
</reference>